<accession>A0A919MSH4</accession>
<dbReference type="InterPro" id="IPR036689">
    <property type="entry name" value="ESAT-6-like_sf"/>
</dbReference>
<reference evidence="2" key="1">
    <citation type="submission" date="2021-01" db="EMBL/GenBank/DDBJ databases">
        <title>Whole genome shotgun sequence of Actinoplanes rishiriensis NBRC 108556.</title>
        <authorList>
            <person name="Komaki H."/>
            <person name="Tamura T."/>
        </authorList>
    </citation>
    <scope>NUCLEOTIDE SEQUENCE</scope>
    <source>
        <strain evidence="2">NBRC 108556</strain>
    </source>
</reference>
<dbReference type="Proteomes" id="UP000636960">
    <property type="component" value="Unassembled WGS sequence"/>
</dbReference>
<sequence length="372" mass="40751">MDPPPWSGVWLAEDIELIAQGVRDRSWVDGGLGAVSAGLDALALVSDPLGGLLQYGIAWLIEHVKPLSEALDWLAGDPAAIAGHAQVWRNVAATMRAESDELARAVRFDLSEWQGAASDAYRIWIDNRDQALEALGRAAGTMAEMTEGAGLLIASVRTMVRDAIATVVSRLIVYAVELGATMGFATPLVVEQVATLCASWAARIGRWLRDLIGSLRNLGSLVRQLGEAVQDLVARLRSTPDEVGLLRQGDGIARNGVKILMTRQNVLTVAAKYGIDMHGVSFTLDKLRRGSGSGKELYGVTLPNGSITLARDAFVDEEQLARTLAHERFHLDELHSGLPYPWDDVAREAYERRAYAFEKKWWREHKHLLEAE</sequence>
<evidence type="ECO:0000313" key="3">
    <source>
        <dbReference type="Proteomes" id="UP000636960"/>
    </source>
</evidence>
<name>A0A919MSH4_9ACTN</name>
<evidence type="ECO:0000313" key="2">
    <source>
        <dbReference type="EMBL" id="GIE98196.1"/>
    </source>
</evidence>
<dbReference type="EMBL" id="BOMV01000060">
    <property type="protein sequence ID" value="GIE98196.1"/>
    <property type="molecule type" value="Genomic_DNA"/>
</dbReference>
<keyword evidence="3" id="KW-1185">Reference proteome</keyword>
<comment type="caution">
    <text evidence="2">The sequence shown here is derived from an EMBL/GenBank/DDBJ whole genome shotgun (WGS) entry which is preliminary data.</text>
</comment>
<gene>
    <name evidence="2" type="ORF">Ari01nite_56610</name>
</gene>
<dbReference type="RefSeq" id="WP_203785224.1">
    <property type="nucleotide sequence ID" value="NZ_BOMV01000060.1"/>
</dbReference>
<organism evidence="2 3">
    <name type="scientific">Paractinoplanes rishiriensis</name>
    <dbReference type="NCBI Taxonomy" id="1050105"/>
    <lineage>
        <taxon>Bacteria</taxon>
        <taxon>Bacillati</taxon>
        <taxon>Actinomycetota</taxon>
        <taxon>Actinomycetes</taxon>
        <taxon>Micromonosporales</taxon>
        <taxon>Micromonosporaceae</taxon>
        <taxon>Paractinoplanes</taxon>
    </lineage>
</organism>
<proteinExistence type="predicted"/>
<protein>
    <recommendedName>
        <fullName evidence="1">Outer membrane channel protein CpnT-like N-terminal domain-containing protein</fullName>
    </recommendedName>
</protein>
<dbReference type="Gene3D" id="1.10.287.1060">
    <property type="entry name" value="ESAT-6-like"/>
    <property type="match status" value="1"/>
</dbReference>
<dbReference type="SUPFAM" id="SSF140453">
    <property type="entry name" value="EsxAB dimer-like"/>
    <property type="match status" value="1"/>
</dbReference>
<dbReference type="AlphaFoldDB" id="A0A919MSH4"/>
<dbReference type="InterPro" id="IPR057746">
    <property type="entry name" value="CpnT-like_N"/>
</dbReference>
<evidence type="ECO:0000259" key="1">
    <source>
        <dbReference type="Pfam" id="PF25547"/>
    </source>
</evidence>
<dbReference type="Pfam" id="PF25547">
    <property type="entry name" value="WXG100_2"/>
    <property type="match status" value="1"/>
</dbReference>
<feature type="domain" description="Outer membrane channel protein CpnT-like N-terminal" evidence="1">
    <location>
        <begin position="59"/>
        <end position="195"/>
    </location>
</feature>